<feature type="domain" description="Thioredoxin" evidence="1">
    <location>
        <begin position="144"/>
        <end position="335"/>
    </location>
</feature>
<dbReference type="Pfam" id="PF13905">
    <property type="entry name" value="Thioredoxin_8"/>
    <property type="match status" value="2"/>
</dbReference>
<dbReference type="InterPro" id="IPR036249">
    <property type="entry name" value="Thioredoxin-like_sf"/>
</dbReference>
<name>A0AAV8W4K8_9CUCU</name>
<dbReference type="GO" id="GO:0005634">
    <property type="term" value="C:nucleus"/>
    <property type="evidence" value="ECO:0007669"/>
    <property type="project" value="TreeGrafter"/>
</dbReference>
<dbReference type="EMBL" id="JANEYG010000011">
    <property type="protein sequence ID" value="KAJ8921255.1"/>
    <property type="molecule type" value="Genomic_DNA"/>
</dbReference>
<comment type="caution">
    <text evidence="2">The sequence shown here is derived from an EMBL/GenBank/DDBJ whole genome shotgun (WGS) entry which is preliminary data.</text>
</comment>
<dbReference type="GO" id="GO:0030178">
    <property type="term" value="P:negative regulation of Wnt signaling pathway"/>
    <property type="evidence" value="ECO:0007669"/>
    <property type="project" value="TreeGrafter"/>
</dbReference>
<evidence type="ECO:0000259" key="1">
    <source>
        <dbReference type="PROSITE" id="PS51352"/>
    </source>
</evidence>
<dbReference type="Gene3D" id="3.40.30.10">
    <property type="entry name" value="Glutaredoxin"/>
    <property type="match status" value="2"/>
</dbReference>
<dbReference type="PROSITE" id="PS51352">
    <property type="entry name" value="THIOREDOXIN_2"/>
    <property type="match status" value="1"/>
</dbReference>
<dbReference type="GO" id="GO:0004791">
    <property type="term" value="F:thioredoxin-disulfide reductase (NADPH) activity"/>
    <property type="evidence" value="ECO:0007669"/>
    <property type="project" value="TreeGrafter"/>
</dbReference>
<reference evidence="2 3" key="1">
    <citation type="journal article" date="2023" name="Insect Mol. Biol.">
        <title>Genome sequencing provides insights into the evolution of gene families encoding plant cell wall-degrading enzymes in longhorned beetles.</title>
        <authorList>
            <person name="Shin N.R."/>
            <person name="Okamura Y."/>
            <person name="Kirsch R."/>
            <person name="Pauchet Y."/>
        </authorList>
    </citation>
    <scope>NUCLEOTIDE SEQUENCE [LARGE SCALE GENOMIC DNA]</scope>
    <source>
        <strain evidence="2">EAD_L_NR</strain>
    </source>
</reference>
<dbReference type="SUPFAM" id="SSF52833">
    <property type="entry name" value="Thioredoxin-like"/>
    <property type="match status" value="1"/>
</dbReference>
<sequence length="470" mass="54065">MEKKWWERLFGKKLIRCDTVNNSNGFELIPVNEVLQNTNIIGIYFSFANINLQSDEVIRKLRDLYDRLKNESCSEGKKLEVIQVVMWAHNDNYGDFESSHRESLQGLPWFAMPYSEIVLKTRLSRRYRIKSGVPTLVLLDREGATISISAQERLIEDPSGTSFPWRPRPVDEVLKDVVLQPGGTYFSDHKNYTEDTQYRDLPPSIRGFYFSANWCPPCRAFTPQLTEAYHMIKKKDPGFEIIFVSSDRSAESYRAYTETMPWLTIPFQQTAVRAELAELYGIRGIPTLLLLDNNGHIITRNARTELADDPLAQNFPWKPKPVNILTDRFLSSLHDYPAIVLFVDGEDTEVQFAETVLAPIAENYYKTHNISLSCASEGYFLDSEDDSFLQFFVGIDNELSDILRDLIGLDDVIPLLVALDLPNTRYAIMEYGLEITNGTVEDFVTKLQKNELNYVNMSDERVEAICNFFF</sequence>
<evidence type="ECO:0000313" key="3">
    <source>
        <dbReference type="Proteomes" id="UP001159042"/>
    </source>
</evidence>
<dbReference type="Proteomes" id="UP001159042">
    <property type="component" value="Unassembled WGS sequence"/>
</dbReference>
<dbReference type="GO" id="GO:0031397">
    <property type="term" value="P:negative regulation of protein ubiquitination"/>
    <property type="evidence" value="ECO:0007669"/>
    <property type="project" value="TreeGrafter"/>
</dbReference>
<protein>
    <recommendedName>
        <fullName evidence="1">Thioredoxin domain-containing protein</fullName>
    </recommendedName>
</protein>
<keyword evidence="3" id="KW-1185">Reference proteome</keyword>
<proteinExistence type="predicted"/>
<dbReference type="InterPro" id="IPR013766">
    <property type="entry name" value="Thioredoxin_domain"/>
</dbReference>
<dbReference type="AlphaFoldDB" id="A0AAV8W4K8"/>
<dbReference type="InterPro" id="IPR012336">
    <property type="entry name" value="Thioredoxin-like_fold"/>
</dbReference>
<evidence type="ECO:0000313" key="2">
    <source>
        <dbReference type="EMBL" id="KAJ8921255.1"/>
    </source>
</evidence>
<organism evidence="2 3">
    <name type="scientific">Exocentrus adspersus</name>
    <dbReference type="NCBI Taxonomy" id="1586481"/>
    <lineage>
        <taxon>Eukaryota</taxon>
        <taxon>Metazoa</taxon>
        <taxon>Ecdysozoa</taxon>
        <taxon>Arthropoda</taxon>
        <taxon>Hexapoda</taxon>
        <taxon>Insecta</taxon>
        <taxon>Pterygota</taxon>
        <taxon>Neoptera</taxon>
        <taxon>Endopterygota</taxon>
        <taxon>Coleoptera</taxon>
        <taxon>Polyphaga</taxon>
        <taxon>Cucujiformia</taxon>
        <taxon>Chrysomeloidea</taxon>
        <taxon>Cerambycidae</taxon>
        <taxon>Lamiinae</taxon>
        <taxon>Acanthocinini</taxon>
        <taxon>Exocentrus</taxon>
    </lineage>
</organism>
<dbReference type="PANTHER" id="PTHR46472">
    <property type="entry name" value="NUCLEOREDOXIN"/>
    <property type="match status" value="1"/>
</dbReference>
<gene>
    <name evidence="2" type="ORF">NQ315_013727</name>
</gene>
<accession>A0AAV8W4K8</accession>
<dbReference type="PANTHER" id="PTHR46472:SF1">
    <property type="entry name" value="NUCLEOREDOXIN"/>
    <property type="match status" value="1"/>
</dbReference>